<gene>
    <name evidence="3" type="ORF">G6Z83_01955</name>
</gene>
<proteinExistence type="predicted"/>
<dbReference type="GO" id="GO:0008081">
    <property type="term" value="F:phosphoric diester hydrolase activity"/>
    <property type="evidence" value="ECO:0007669"/>
    <property type="project" value="InterPro"/>
</dbReference>
<dbReference type="Proteomes" id="UP000501676">
    <property type="component" value="Chromosome"/>
</dbReference>
<evidence type="ECO:0000313" key="4">
    <source>
        <dbReference type="Proteomes" id="UP000501676"/>
    </source>
</evidence>
<dbReference type="PANTHER" id="PTHR46211">
    <property type="entry name" value="GLYCEROPHOSPHORYL DIESTER PHOSPHODIESTERASE"/>
    <property type="match status" value="1"/>
</dbReference>
<evidence type="ECO:0000256" key="1">
    <source>
        <dbReference type="SAM" id="Phobius"/>
    </source>
</evidence>
<dbReference type="GO" id="GO:0006629">
    <property type="term" value="P:lipid metabolic process"/>
    <property type="evidence" value="ECO:0007669"/>
    <property type="project" value="InterPro"/>
</dbReference>
<feature type="domain" description="GP-PDE" evidence="2">
    <location>
        <begin position="23"/>
        <end position="256"/>
    </location>
</feature>
<evidence type="ECO:0000313" key="3">
    <source>
        <dbReference type="EMBL" id="QIH23510.1"/>
    </source>
</evidence>
<dbReference type="Gene3D" id="3.20.20.190">
    <property type="entry name" value="Phosphatidylinositol (PI) phosphodiesterase"/>
    <property type="match status" value="1"/>
</dbReference>
<dbReference type="SUPFAM" id="SSF51695">
    <property type="entry name" value="PLC-like phosphodiesterases"/>
    <property type="match status" value="1"/>
</dbReference>
<dbReference type="PROSITE" id="PS51704">
    <property type="entry name" value="GP_PDE"/>
    <property type="match status" value="1"/>
</dbReference>
<accession>A0A6G7B7W8</accession>
<reference evidence="3 4" key="1">
    <citation type="submission" date="2020-02" db="EMBL/GenBank/DDBJ databases">
        <title>Complete genome sequences of six Lactobacillus iners strains isolated from the human vagina.</title>
        <authorList>
            <person name="France M.T."/>
            <person name="Rutt L."/>
            <person name="Narina S."/>
            <person name="Arbaugh S."/>
            <person name="Humphrys M.S."/>
            <person name="Ma B."/>
            <person name="Hayward M.R."/>
            <person name="Relman D."/>
            <person name="Kwon D.S."/>
            <person name="Ravel J."/>
        </authorList>
    </citation>
    <scope>NUCLEOTIDE SEQUENCE [LARGE SCALE GENOMIC DNA]</scope>
    <source>
        <strain evidence="3 4">C0210C1</strain>
    </source>
</reference>
<feature type="transmembrane region" description="Helical" evidence="1">
    <location>
        <begin position="7"/>
        <end position="26"/>
    </location>
</feature>
<protein>
    <submittedName>
        <fullName evidence="3">Glycerophosphodiester phosphodiesterase</fullName>
    </submittedName>
</protein>
<sequence>MSKCKHLYFTIVFLGIFLLESGFLVIGHRGNPNKFPEETIQSDNSAFNDGADFVELDLHLSKDNILVISHDRNLSRITGSSVIVSQNNFSYLHTLKCKNGEPIMSLNELFEYYQHMPRTKFLIETKKTSHNTPKNMEQILANVIKKYHMENRVMFHSFSAPSLETLSKLLPKIPRIFIVGSLKRINFEVLSYVNGINISADLITQNPDLIRQLHKLHKKVYVWAEMDESPKLWNWLINNDIDAVVTNFPATAYRYNMAKKNTHKFSINKDAIFYSRTSERVFENPYFKTKTNKKIHFSQNIHVSNAVETNSGTYYQIGAKQFIDADFVNFNLPVNCIYPYWNLPIITKYNQMTNTYVHPKYTANVEKFLKPNTKYKIYGISKNQKWLLTTSGWVPAKEILYYGIFPNTAEFRYYQKLPHNYQQINLALVPDVAFNRQYVVNFWKQCKILNNIKDF</sequence>
<name>A0A6G7B7W8_9LACO</name>
<dbReference type="PANTHER" id="PTHR46211:SF14">
    <property type="entry name" value="GLYCEROPHOSPHODIESTER PHOSPHODIESTERASE"/>
    <property type="match status" value="1"/>
</dbReference>
<organism evidence="3 4">
    <name type="scientific">Lactobacillus iners</name>
    <dbReference type="NCBI Taxonomy" id="147802"/>
    <lineage>
        <taxon>Bacteria</taxon>
        <taxon>Bacillati</taxon>
        <taxon>Bacillota</taxon>
        <taxon>Bacilli</taxon>
        <taxon>Lactobacillales</taxon>
        <taxon>Lactobacillaceae</taxon>
        <taxon>Lactobacillus</taxon>
    </lineage>
</organism>
<dbReference type="RefSeq" id="WP_006737372.1">
    <property type="nucleotide sequence ID" value="NZ_CP049228.1"/>
</dbReference>
<dbReference type="EMBL" id="CP049228">
    <property type="protein sequence ID" value="QIH23510.1"/>
    <property type="molecule type" value="Genomic_DNA"/>
</dbReference>
<dbReference type="AlphaFoldDB" id="A0A6G7B7W8"/>
<dbReference type="InterPro" id="IPR017946">
    <property type="entry name" value="PLC-like_Pdiesterase_TIM-brl"/>
</dbReference>
<keyword evidence="1" id="KW-1133">Transmembrane helix</keyword>
<keyword evidence="1" id="KW-0472">Membrane</keyword>
<keyword evidence="1" id="KW-0812">Transmembrane</keyword>
<evidence type="ECO:0000259" key="2">
    <source>
        <dbReference type="PROSITE" id="PS51704"/>
    </source>
</evidence>
<dbReference type="CDD" id="cd08556">
    <property type="entry name" value="GDPD"/>
    <property type="match status" value="1"/>
</dbReference>
<dbReference type="Pfam" id="PF03009">
    <property type="entry name" value="GDPD"/>
    <property type="match status" value="1"/>
</dbReference>
<dbReference type="InterPro" id="IPR030395">
    <property type="entry name" value="GP_PDE_dom"/>
</dbReference>